<evidence type="ECO:0000256" key="5">
    <source>
        <dbReference type="ARBA" id="ARBA00016895"/>
    </source>
</evidence>
<protein>
    <recommendedName>
        <fullName evidence="5 17">Epoxyqueuosine reductase QueH</fullName>
        <ecNumber evidence="4 17">1.17.99.6</ecNumber>
    </recommendedName>
    <alternativeName>
        <fullName evidence="15 17">Queuosine biosynthesis protein QueH</fullName>
    </alternativeName>
</protein>
<comment type="catalytic activity">
    <reaction evidence="16 17">
        <text>epoxyqueuosine(34) in tRNA + AH2 = queuosine(34) in tRNA + A + H2O</text>
        <dbReference type="Rhea" id="RHEA:32159"/>
        <dbReference type="Rhea" id="RHEA-COMP:18571"/>
        <dbReference type="Rhea" id="RHEA-COMP:18582"/>
        <dbReference type="ChEBI" id="CHEBI:13193"/>
        <dbReference type="ChEBI" id="CHEBI:15377"/>
        <dbReference type="ChEBI" id="CHEBI:17499"/>
        <dbReference type="ChEBI" id="CHEBI:194431"/>
        <dbReference type="ChEBI" id="CHEBI:194443"/>
        <dbReference type="EC" id="1.17.99.6"/>
    </reaction>
</comment>
<dbReference type="GO" id="GO:0051539">
    <property type="term" value="F:4 iron, 4 sulfur cluster binding"/>
    <property type="evidence" value="ECO:0007669"/>
    <property type="project" value="UniProtKB-UniRule"/>
</dbReference>
<dbReference type="HAMAP" id="MF_02089">
    <property type="entry name" value="QueH"/>
    <property type="match status" value="1"/>
</dbReference>
<keyword evidence="10 17" id="KW-0560">Oxidoreductase</keyword>
<feature type="binding site" evidence="17">
    <location>
        <position position="19"/>
    </location>
    <ligand>
        <name>[4Fe-4S] cluster</name>
        <dbReference type="ChEBI" id="CHEBI:49883"/>
    </ligand>
</feature>
<dbReference type="GO" id="GO:0052693">
    <property type="term" value="F:epoxyqueuosine reductase activity"/>
    <property type="evidence" value="ECO:0007669"/>
    <property type="project" value="UniProtKB-UniRule"/>
</dbReference>
<dbReference type="GO" id="GO:0008616">
    <property type="term" value="P:tRNA queuosine(34) biosynthetic process"/>
    <property type="evidence" value="ECO:0007669"/>
    <property type="project" value="UniProtKB-UniRule"/>
</dbReference>
<evidence type="ECO:0000313" key="19">
    <source>
        <dbReference type="Proteomes" id="UP000230970"/>
    </source>
</evidence>
<name>A0A2M7TC47_UNCKA</name>
<evidence type="ECO:0000256" key="11">
    <source>
        <dbReference type="ARBA" id="ARBA00023004"/>
    </source>
</evidence>
<evidence type="ECO:0000256" key="10">
    <source>
        <dbReference type="ARBA" id="ARBA00023002"/>
    </source>
</evidence>
<evidence type="ECO:0000256" key="8">
    <source>
        <dbReference type="ARBA" id="ARBA00022723"/>
    </source>
</evidence>
<proteinExistence type="inferred from homology"/>
<dbReference type="AlphaFoldDB" id="A0A2M7TC47"/>
<evidence type="ECO:0000256" key="2">
    <source>
        <dbReference type="ARBA" id="ARBA00004691"/>
    </source>
</evidence>
<comment type="similarity">
    <text evidence="3 17">Belongs to the QueH family.</text>
</comment>
<keyword evidence="12 17" id="KW-0411">Iron-sulfur</keyword>
<gene>
    <name evidence="17" type="primary">queH</name>
    <name evidence="18" type="ORF">COY34_02095</name>
</gene>
<keyword evidence="14 17" id="KW-0676">Redox-active center</keyword>
<evidence type="ECO:0000256" key="9">
    <source>
        <dbReference type="ARBA" id="ARBA00022785"/>
    </source>
</evidence>
<dbReference type="Pfam" id="PF02677">
    <property type="entry name" value="QueH"/>
    <property type="match status" value="1"/>
</dbReference>
<evidence type="ECO:0000256" key="15">
    <source>
        <dbReference type="ARBA" id="ARBA00031446"/>
    </source>
</evidence>
<dbReference type="InterPro" id="IPR003828">
    <property type="entry name" value="QueH"/>
</dbReference>
<evidence type="ECO:0000256" key="16">
    <source>
        <dbReference type="ARBA" id="ARBA00047415"/>
    </source>
</evidence>
<keyword evidence="9 17" id="KW-0671">Queuosine biosynthesis</keyword>
<comment type="caution">
    <text evidence="18">The sequence shown here is derived from an EMBL/GenBank/DDBJ whole genome shotgun (WGS) entry which is preliminary data.</text>
</comment>
<comment type="pathway">
    <text evidence="2 17">tRNA modification; tRNA-queuosine biosynthesis.</text>
</comment>
<evidence type="ECO:0000256" key="7">
    <source>
        <dbReference type="ARBA" id="ARBA00022694"/>
    </source>
</evidence>
<sequence>MARKRSETVSKKILTHVCCGPCATYFTKRLREKNFEIVGYYFNPNIYPREEYYQRLLTARTFFQNEQLMLVEGKYDPAIYTKALKGETLFGKRCRECYRLRLQQTALKAVELGIFSFTTTLLISPYQNQIALREIGRRLARKYHLLFYEEDFVKGYKESRKMAREQGMYLQKYCGCGYSQEESAKIRSCSGNL</sequence>
<evidence type="ECO:0000256" key="14">
    <source>
        <dbReference type="ARBA" id="ARBA00023284"/>
    </source>
</evidence>
<dbReference type="EMBL" id="PFNJ01000049">
    <property type="protein sequence ID" value="PIZ42833.1"/>
    <property type="molecule type" value="Genomic_DNA"/>
</dbReference>
<comment type="function">
    <text evidence="1 17">Catalyzes the conversion of epoxyqueuosine (oQ) to queuosine (Q), which is a hypermodified base found in the wobble positions of tRNA(Asp), tRNA(Asn), tRNA(His) and tRNA(Tyr).</text>
</comment>
<keyword evidence="13 17" id="KW-1015">Disulfide bond</keyword>
<feature type="binding site" evidence="17">
    <location>
        <position position="97"/>
    </location>
    <ligand>
        <name>[4Fe-4S] cluster</name>
        <dbReference type="ChEBI" id="CHEBI:49883"/>
    </ligand>
</feature>
<keyword evidence="6 17" id="KW-0004">4Fe-4S</keyword>
<dbReference type="PANTHER" id="PTHR36701:SF1">
    <property type="entry name" value="EPOXYQUEUOSINE REDUCTASE QUEH"/>
    <property type="match status" value="1"/>
</dbReference>
<evidence type="ECO:0000256" key="3">
    <source>
        <dbReference type="ARBA" id="ARBA00008207"/>
    </source>
</evidence>
<keyword evidence="8 17" id="KW-0479">Metal-binding</keyword>
<evidence type="ECO:0000256" key="6">
    <source>
        <dbReference type="ARBA" id="ARBA00022485"/>
    </source>
</evidence>
<dbReference type="Proteomes" id="UP000230970">
    <property type="component" value="Unassembled WGS sequence"/>
</dbReference>
<keyword evidence="11 17" id="KW-0408">Iron</keyword>
<dbReference type="UniPathway" id="UPA00392"/>
<feature type="binding site" evidence="17">
    <location>
        <position position="94"/>
    </location>
    <ligand>
        <name>[4Fe-4S] cluster</name>
        <dbReference type="ChEBI" id="CHEBI:49883"/>
    </ligand>
</feature>
<feature type="binding site" evidence="17">
    <location>
        <position position="18"/>
    </location>
    <ligand>
        <name>[4Fe-4S] cluster</name>
        <dbReference type="ChEBI" id="CHEBI:49883"/>
    </ligand>
</feature>
<evidence type="ECO:0000313" key="18">
    <source>
        <dbReference type="EMBL" id="PIZ42833.1"/>
    </source>
</evidence>
<accession>A0A2M7TC47</accession>
<evidence type="ECO:0000256" key="13">
    <source>
        <dbReference type="ARBA" id="ARBA00023157"/>
    </source>
</evidence>
<evidence type="ECO:0000256" key="4">
    <source>
        <dbReference type="ARBA" id="ARBA00012622"/>
    </source>
</evidence>
<organism evidence="18 19">
    <name type="scientific">candidate division WWE3 bacterium CG_4_10_14_0_2_um_filter_42_8</name>
    <dbReference type="NCBI Taxonomy" id="1975074"/>
    <lineage>
        <taxon>Bacteria</taxon>
        <taxon>Katanobacteria</taxon>
    </lineage>
</organism>
<keyword evidence="7 17" id="KW-0819">tRNA processing</keyword>
<reference evidence="19" key="1">
    <citation type="submission" date="2017-09" db="EMBL/GenBank/DDBJ databases">
        <title>Depth-based differentiation of microbial function through sediment-hosted aquifers and enrichment of novel symbionts in the deep terrestrial subsurface.</title>
        <authorList>
            <person name="Probst A.J."/>
            <person name="Ladd B."/>
            <person name="Jarett J.K."/>
            <person name="Geller-Mcgrath D.E."/>
            <person name="Sieber C.M.K."/>
            <person name="Emerson J.B."/>
            <person name="Anantharaman K."/>
            <person name="Thomas B.C."/>
            <person name="Malmstrom R."/>
            <person name="Stieglmeier M."/>
            <person name="Klingl A."/>
            <person name="Woyke T."/>
            <person name="Ryan C.M."/>
            <person name="Banfield J.F."/>
        </authorList>
    </citation>
    <scope>NUCLEOTIDE SEQUENCE [LARGE SCALE GENOMIC DNA]</scope>
</reference>
<evidence type="ECO:0000256" key="1">
    <source>
        <dbReference type="ARBA" id="ARBA00002268"/>
    </source>
</evidence>
<dbReference type="EC" id="1.17.99.6" evidence="4 17"/>
<dbReference type="GO" id="GO:0046872">
    <property type="term" value="F:metal ion binding"/>
    <property type="evidence" value="ECO:0007669"/>
    <property type="project" value="UniProtKB-KW"/>
</dbReference>
<evidence type="ECO:0000256" key="12">
    <source>
        <dbReference type="ARBA" id="ARBA00023014"/>
    </source>
</evidence>
<feature type="disulfide bond" description="Redox-active" evidence="17">
    <location>
        <begin position="174"/>
        <end position="176"/>
    </location>
</feature>
<dbReference type="PANTHER" id="PTHR36701">
    <property type="entry name" value="EPOXYQUEUOSINE REDUCTASE QUEH"/>
    <property type="match status" value="1"/>
</dbReference>
<evidence type="ECO:0000256" key="17">
    <source>
        <dbReference type="HAMAP-Rule" id="MF_02089"/>
    </source>
</evidence>